<gene>
    <name evidence="2" type="ORF">SAMN04488090_3834</name>
</gene>
<dbReference type="CDD" id="cd03024">
    <property type="entry name" value="DsbA_FrnE"/>
    <property type="match status" value="1"/>
</dbReference>
<proteinExistence type="predicted"/>
<dbReference type="Proteomes" id="UP000198901">
    <property type="component" value="Unassembled WGS sequence"/>
</dbReference>
<protein>
    <submittedName>
        <fullName evidence="2">Predicted dithiol-disulfide isomerase, DsbA family</fullName>
    </submittedName>
</protein>
<dbReference type="InterPro" id="IPR036249">
    <property type="entry name" value="Thioredoxin-like_sf"/>
</dbReference>
<dbReference type="Pfam" id="PF01323">
    <property type="entry name" value="DSBA"/>
    <property type="match status" value="1"/>
</dbReference>
<accession>A0A1G9UIL6</accession>
<dbReference type="PANTHER" id="PTHR13887:SF41">
    <property type="entry name" value="THIOREDOXIN SUPERFAMILY PROTEIN"/>
    <property type="match status" value="1"/>
</dbReference>
<feature type="domain" description="DSBA-like thioredoxin" evidence="1">
    <location>
        <begin position="7"/>
        <end position="206"/>
    </location>
</feature>
<dbReference type="EMBL" id="FNGS01000007">
    <property type="protein sequence ID" value="SDM59759.1"/>
    <property type="molecule type" value="Genomic_DNA"/>
</dbReference>
<dbReference type="RefSeq" id="WP_093205941.1">
    <property type="nucleotide sequence ID" value="NZ_FNGS01000007.1"/>
</dbReference>
<dbReference type="InterPro" id="IPR001853">
    <property type="entry name" value="DSBA-like_thioredoxin_dom"/>
</dbReference>
<evidence type="ECO:0000259" key="1">
    <source>
        <dbReference type="Pfam" id="PF01323"/>
    </source>
</evidence>
<reference evidence="2 3" key="1">
    <citation type="submission" date="2016-10" db="EMBL/GenBank/DDBJ databases">
        <authorList>
            <person name="de Groot N.N."/>
        </authorList>
    </citation>
    <scope>NUCLEOTIDE SEQUENCE [LARGE SCALE GENOMIC DNA]</scope>
    <source>
        <strain evidence="2 3">DSM 21668</strain>
    </source>
</reference>
<keyword evidence="2" id="KW-0413">Isomerase</keyword>
<dbReference type="OrthoDB" id="9799122at2"/>
<name>A0A1G9UIL6_9BACT</name>
<dbReference type="Gene3D" id="3.40.30.10">
    <property type="entry name" value="Glutaredoxin"/>
    <property type="match status" value="1"/>
</dbReference>
<evidence type="ECO:0000313" key="2">
    <source>
        <dbReference type="EMBL" id="SDM59759.1"/>
    </source>
</evidence>
<dbReference type="AlphaFoldDB" id="A0A1G9UIL6"/>
<evidence type="ECO:0000313" key="3">
    <source>
        <dbReference type="Proteomes" id="UP000198901"/>
    </source>
</evidence>
<organism evidence="2 3">
    <name type="scientific">Siphonobacter aquaeclarae</name>
    <dbReference type="NCBI Taxonomy" id="563176"/>
    <lineage>
        <taxon>Bacteria</taxon>
        <taxon>Pseudomonadati</taxon>
        <taxon>Bacteroidota</taxon>
        <taxon>Cytophagia</taxon>
        <taxon>Cytophagales</taxon>
        <taxon>Cytophagaceae</taxon>
        <taxon>Siphonobacter</taxon>
    </lineage>
</organism>
<dbReference type="PANTHER" id="PTHR13887">
    <property type="entry name" value="GLUTATHIONE S-TRANSFERASE KAPPA"/>
    <property type="match status" value="1"/>
</dbReference>
<dbReference type="GO" id="GO:0016853">
    <property type="term" value="F:isomerase activity"/>
    <property type="evidence" value="ECO:0007669"/>
    <property type="project" value="UniProtKB-KW"/>
</dbReference>
<keyword evidence="3" id="KW-1185">Reference proteome</keyword>
<dbReference type="GO" id="GO:0016491">
    <property type="term" value="F:oxidoreductase activity"/>
    <property type="evidence" value="ECO:0007669"/>
    <property type="project" value="InterPro"/>
</dbReference>
<sequence length="232" mass="25834">MSLPIRVDVVSDIVCPWCYIGKRRLEAALKTLENEVSAEIVYHPFQLDPTSPKQGRPFRHHMESRFGRERAATMFSHVEQVASEVGLDFNFAEIAKDFNTLDLHRLLTVAYEKGLQSVTKEALMDAHFVRRVDLTDEATVIATLTAVGWSEEDILDVLKSDKGYESVQGELEYFRQLGVTGVPFFILNNKYALSGAQPESVFVDALRKVLAEAKPEIIAAGAACDPVTGECN</sequence>
<dbReference type="SUPFAM" id="SSF52833">
    <property type="entry name" value="Thioredoxin-like"/>
    <property type="match status" value="1"/>
</dbReference>
<dbReference type="STRING" id="563176.SAMN04488090_3834"/>